<dbReference type="Pfam" id="PF02589">
    <property type="entry name" value="LUD_dom"/>
    <property type="match status" value="1"/>
</dbReference>
<dbReference type="EMBL" id="LWQU01000155">
    <property type="protein sequence ID" value="OAN48776.1"/>
    <property type="molecule type" value="Genomic_DNA"/>
</dbReference>
<evidence type="ECO:0000313" key="3">
    <source>
        <dbReference type="Proteomes" id="UP000078543"/>
    </source>
</evidence>
<feature type="domain" description="LUD" evidence="1">
    <location>
        <begin position="37"/>
        <end position="204"/>
    </location>
</feature>
<dbReference type="PANTHER" id="PTHR43682:SF1">
    <property type="entry name" value="LACTATE UTILIZATION PROTEIN C"/>
    <property type="match status" value="1"/>
</dbReference>
<dbReference type="OrthoDB" id="9794157at2"/>
<dbReference type="SUPFAM" id="SSF100950">
    <property type="entry name" value="NagB/RpiA/CoA transferase-like"/>
    <property type="match status" value="1"/>
</dbReference>
<protein>
    <submittedName>
        <fullName evidence="2">Lactate utilization protein B/C</fullName>
    </submittedName>
</protein>
<dbReference type="AlphaFoldDB" id="A0A178MJC5"/>
<dbReference type="Proteomes" id="UP000078543">
    <property type="component" value="Unassembled WGS sequence"/>
</dbReference>
<keyword evidence="3" id="KW-1185">Reference proteome</keyword>
<sequence length="207" mass="22360">MSETARANILARLRAAPRQMVPDRPDWTPPTYGEGRLARFRAMLEAVHGEIHEVTTEDWAERISVLLADRGATRVMVPPGMTLPDGLVAVPYDQPVEELKAVLVQGVEAGITWAKAAIADTGTLVLWPDADEPRLLSLLPPIHVVLLRLGSLVDNLAQVMAEQTWAAGMPTNALLISGPSKTADIEQTLAYGVHGPKELIVLVLTDA</sequence>
<dbReference type="STRING" id="1437059.A6A05_14455"/>
<accession>A0A178MJC5</accession>
<dbReference type="InterPro" id="IPR003741">
    <property type="entry name" value="LUD_dom"/>
</dbReference>
<name>A0A178MJC5_9PROT</name>
<proteinExistence type="predicted"/>
<organism evidence="2 3">
    <name type="scientific">Magnetospirillum moscoviense</name>
    <dbReference type="NCBI Taxonomy" id="1437059"/>
    <lineage>
        <taxon>Bacteria</taxon>
        <taxon>Pseudomonadati</taxon>
        <taxon>Pseudomonadota</taxon>
        <taxon>Alphaproteobacteria</taxon>
        <taxon>Rhodospirillales</taxon>
        <taxon>Rhodospirillaceae</taxon>
        <taxon>Magnetospirillum</taxon>
    </lineage>
</organism>
<dbReference type="InterPro" id="IPR024185">
    <property type="entry name" value="FTHF_cligase-like_sf"/>
</dbReference>
<dbReference type="RefSeq" id="WP_068502414.1">
    <property type="nucleotide sequence ID" value="NZ_LWQU01000155.1"/>
</dbReference>
<dbReference type="InterPro" id="IPR037171">
    <property type="entry name" value="NagB/RpiA_transferase-like"/>
</dbReference>
<gene>
    <name evidence="2" type="ORF">A6A05_14455</name>
</gene>
<dbReference type="Gene3D" id="3.40.50.10420">
    <property type="entry name" value="NagB/RpiA/CoA transferase-like"/>
    <property type="match status" value="1"/>
</dbReference>
<reference evidence="2 3" key="1">
    <citation type="submission" date="2016-04" db="EMBL/GenBank/DDBJ databases">
        <title>Draft genome sequence of freshwater magnetotactic bacteria Magnetospirillum marisnigri SP-1 and Magnetospirillum moscoviense BB-1.</title>
        <authorList>
            <person name="Koziaeva V."/>
            <person name="Dziuba M.V."/>
            <person name="Ivanov T.M."/>
            <person name="Kuznetsov B."/>
            <person name="Grouzdev D.S."/>
        </authorList>
    </citation>
    <scope>NUCLEOTIDE SEQUENCE [LARGE SCALE GENOMIC DNA]</scope>
    <source>
        <strain evidence="2 3">BB-1</strain>
    </source>
</reference>
<dbReference type="PANTHER" id="PTHR43682">
    <property type="entry name" value="LACTATE UTILIZATION PROTEIN C"/>
    <property type="match status" value="1"/>
</dbReference>
<evidence type="ECO:0000313" key="2">
    <source>
        <dbReference type="EMBL" id="OAN48776.1"/>
    </source>
</evidence>
<evidence type="ECO:0000259" key="1">
    <source>
        <dbReference type="Pfam" id="PF02589"/>
    </source>
</evidence>
<comment type="caution">
    <text evidence="2">The sequence shown here is derived from an EMBL/GenBank/DDBJ whole genome shotgun (WGS) entry which is preliminary data.</text>
</comment>